<keyword evidence="5" id="KW-1185">Reference proteome</keyword>
<organism evidence="4 5">
    <name type="scientific">Datura stramonium</name>
    <name type="common">Jimsonweed</name>
    <name type="synonym">Common thornapple</name>
    <dbReference type="NCBI Taxonomy" id="4076"/>
    <lineage>
        <taxon>Eukaryota</taxon>
        <taxon>Viridiplantae</taxon>
        <taxon>Streptophyta</taxon>
        <taxon>Embryophyta</taxon>
        <taxon>Tracheophyta</taxon>
        <taxon>Spermatophyta</taxon>
        <taxon>Magnoliopsida</taxon>
        <taxon>eudicotyledons</taxon>
        <taxon>Gunneridae</taxon>
        <taxon>Pentapetalae</taxon>
        <taxon>asterids</taxon>
        <taxon>lamiids</taxon>
        <taxon>Solanales</taxon>
        <taxon>Solanaceae</taxon>
        <taxon>Solanoideae</taxon>
        <taxon>Datureae</taxon>
        <taxon>Datura</taxon>
    </lineage>
</organism>
<dbReference type="Proteomes" id="UP000823775">
    <property type="component" value="Unassembled WGS sequence"/>
</dbReference>
<evidence type="ECO:0000259" key="3">
    <source>
        <dbReference type="Pfam" id="PF03000"/>
    </source>
</evidence>
<feature type="domain" description="NPH3" evidence="3">
    <location>
        <begin position="79"/>
        <end position="129"/>
    </location>
</feature>
<proteinExistence type="predicted"/>
<evidence type="ECO:0000256" key="1">
    <source>
        <dbReference type="ARBA" id="ARBA00022786"/>
    </source>
</evidence>
<dbReference type="PANTHER" id="PTHR32370">
    <property type="entry name" value="OS12G0117600 PROTEIN"/>
    <property type="match status" value="1"/>
</dbReference>
<dbReference type="Pfam" id="PF03000">
    <property type="entry name" value="NPH3"/>
    <property type="match status" value="2"/>
</dbReference>
<protein>
    <recommendedName>
        <fullName evidence="3">NPH3 domain-containing protein</fullName>
    </recommendedName>
</protein>
<keyword evidence="2" id="KW-0175">Coiled coil</keyword>
<keyword evidence="1" id="KW-0833">Ubl conjugation pathway</keyword>
<accession>A0ABS8TCJ0</accession>
<dbReference type="EMBL" id="JACEIK010001413">
    <property type="protein sequence ID" value="MCD7469169.1"/>
    <property type="molecule type" value="Genomic_DNA"/>
</dbReference>
<gene>
    <name evidence="4" type="ORF">HAX54_008018</name>
</gene>
<dbReference type="InterPro" id="IPR043454">
    <property type="entry name" value="NPH3/RPT2-like"/>
</dbReference>
<feature type="domain" description="NPH3" evidence="3">
    <location>
        <begin position="7"/>
        <end position="66"/>
    </location>
</feature>
<dbReference type="InterPro" id="IPR027356">
    <property type="entry name" value="NPH3_dom"/>
</dbReference>
<comment type="caution">
    <text evidence="4">The sequence shown here is derived from an EMBL/GenBank/DDBJ whole genome shotgun (WGS) entry which is preliminary data.</text>
</comment>
<reference evidence="4 5" key="1">
    <citation type="journal article" date="2021" name="BMC Genomics">
        <title>Datura genome reveals duplications of psychoactive alkaloid biosynthetic genes and high mutation rate following tissue culture.</title>
        <authorList>
            <person name="Rajewski A."/>
            <person name="Carter-House D."/>
            <person name="Stajich J."/>
            <person name="Litt A."/>
        </authorList>
    </citation>
    <scope>NUCLEOTIDE SEQUENCE [LARGE SCALE GENOMIC DNA]</scope>
    <source>
        <strain evidence="4">AR-01</strain>
    </source>
</reference>
<sequence length="208" mass="23399">MAMGNVRVHIDSIMASLMHYAYVSLKKSSSVLLNFLFGMFRIAIMVDASLACRLEIERRTAFRLEMIDQEENEDCGYELEGIDSPSHGAILNVGWLMDIYITEIAPDPYLSLDKFTTTISVLPDYARASASNTVRVSNFEQLGLKNALSGSSGYTFVSQKISSGLTSAAMSPKDTYASLRRENRELKLEISRMRVRLNDLEKKQVFMK</sequence>
<name>A0ABS8TCJ0_DATST</name>
<feature type="coiled-coil region" evidence="2">
    <location>
        <begin position="176"/>
        <end position="203"/>
    </location>
</feature>
<evidence type="ECO:0000313" key="4">
    <source>
        <dbReference type="EMBL" id="MCD7469169.1"/>
    </source>
</evidence>
<evidence type="ECO:0000256" key="2">
    <source>
        <dbReference type="SAM" id="Coils"/>
    </source>
</evidence>
<evidence type="ECO:0000313" key="5">
    <source>
        <dbReference type="Proteomes" id="UP000823775"/>
    </source>
</evidence>